<sequence>MSEENTPDEETRKRRPRRKASAGARIREAREQFEELTGMTVESVSGIEKTDGGWTVTMETLELQRVPDTVSLLATYTVELDTDGDLAGYRRVSRYTRGRADRR</sequence>
<dbReference type="InterPro" id="IPR008634">
    <property type="entry name" value="Gas-vesicle_GvpO"/>
</dbReference>
<accession>A0A2P8DL76</accession>
<evidence type="ECO:0000313" key="2">
    <source>
        <dbReference type="EMBL" id="PSK97974.1"/>
    </source>
</evidence>
<dbReference type="EMBL" id="PYGA01000006">
    <property type="protein sequence ID" value="PSK97974.1"/>
    <property type="molecule type" value="Genomic_DNA"/>
</dbReference>
<dbReference type="RefSeq" id="WP_106582735.1">
    <property type="nucleotide sequence ID" value="NZ_PYGA01000006.1"/>
</dbReference>
<proteinExistence type="predicted"/>
<comment type="caution">
    <text evidence="2">The sequence shown here is derived from an EMBL/GenBank/DDBJ whole genome shotgun (WGS) entry which is preliminary data.</text>
</comment>
<reference evidence="2 3" key="1">
    <citation type="submission" date="2018-03" db="EMBL/GenBank/DDBJ databases">
        <title>Genomic Encyclopedia of Archaeal and Bacterial Type Strains, Phase II (KMG-II): from individual species to whole genera.</title>
        <authorList>
            <person name="Goeker M."/>
        </authorList>
    </citation>
    <scope>NUCLEOTIDE SEQUENCE [LARGE SCALE GENOMIC DNA]</scope>
    <source>
        <strain evidence="2 3">DSM 45312</strain>
    </source>
</reference>
<gene>
    <name evidence="2" type="ORF">CLV63_10622</name>
</gene>
<keyword evidence="3" id="KW-1185">Reference proteome</keyword>
<evidence type="ECO:0000256" key="1">
    <source>
        <dbReference type="SAM" id="MobiDB-lite"/>
    </source>
</evidence>
<dbReference type="GO" id="GO:0031412">
    <property type="term" value="P:gas vesicle organization"/>
    <property type="evidence" value="ECO:0007669"/>
    <property type="project" value="InterPro"/>
</dbReference>
<dbReference type="Pfam" id="PF05800">
    <property type="entry name" value="GvpO"/>
    <property type="match status" value="1"/>
</dbReference>
<feature type="region of interest" description="Disordered" evidence="1">
    <location>
        <begin position="1"/>
        <end position="25"/>
    </location>
</feature>
<dbReference type="Proteomes" id="UP000240542">
    <property type="component" value="Unassembled WGS sequence"/>
</dbReference>
<organism evidence="2 3">
    <name type="scientific">Murinocardiopsis flavida</name>
    <dbReference type="NCBI Taxonomy" id="645275"/>
    <lineage>
        <taxon>Bacteria</taxon>
        <taxon>Bacillati</taxon>
        <taxon>Actinomycetota</taxon>
        <taxon>Actinomycetes</taxon>
        <taxon>Streptosporangiales</taxon>
        <taxon>Nocardiopsidaceae</taxon>
        <taxon>Murinocardiopsis</taxon>
    </lineage>
</organism>
<dbReference type="PIRSF" id="PIRSF028743">
    <property type="entry name" value="GvpO_protein"/>
    <property type="match status" value="1"/>
</dbReference>
<dbReference type="OrthoDB" id="163447at2"/>
<evidence type="ECO:0000313" key="3">
    <source>
        <dbReference type="Proteomes" id="UP000240542"/>
    </source>
</evidence>
<dbReference type="AlphaFoldDB" id="A0A2P8DL76"/>
<protein>
    <submittedName>
        <fullName evidence="2">Gas vesicle protein GvpO</fullName>
    </submittedName>
</protein>
<name>A0A2P8DL76_9ACTN</name>